<dbReference type="Pfam" id="PF10374">
    <property type="entry name" value="EST1"/>
    <property type="match status" value="1"/>
</dbReference>
<gene>
    <name evidence="2" type="ORF">K7432_014808</name>
</gene>
<dbReference type="EMBL" id="JASJQH010008664">
    <property type="protein sequence ID" value="KAK9687391.1"/>
    <property type="molecule type" value="Genomic_DNA"/>
</dbReference>
<evidence type="ECO:0000313" key="2">
    <source>
        <dbReference type="EMBL" id="KAK9687391.1"/>
    </source>
</evidence>
<organism evidence="2 3">
    <name type="scientific">Basidiobolus ranarum</name>
    <dbReference type="NCBI Taxonomy" id="34480"/>
    <lineage>
        <taxon>Eukaryota</taxon>
        <taxon>Fungi</taxon>
        <taxon>Fungi incertae sedis</taxon>
        <taxon>Zoopagomycota</taxon>
        <taxon>Entomophthoromycotina</taxon>
        <taxon>Basidiobolomycetes</taxon>
        <taxon>Basidiobolales</taxon>
        <taxon>Basidiobolaceae</taxon>
        <taxon>Basidiobolus</taxon>
    </lineage>
</organism>
<name>A0ABR2VNY7_9FUNG</name>
<sequence length="214" mass="25570">MGTYIPKTRKSAQVSRLLKSVLELEKESRRISTSIGPVSEEAQEVRVRIREIYLEIVFSDLVYAHSKDIEGKLWKSAFYKVFEEYRRRLKAFSESDIKSKKKQFRTVRAAFRKALRDAIEFYTEFKTKIAERYRIYPLYRLYRDLDCEVKSEAEDIVDKARMSYYRCLIYLGDLARYYEMQSRRVIRNWTIAVNYYQDALNCNPDNGNSHNQLA</sequence>
<dbReference type="SUPFAM" id="SSF48452">
    <property type="entry name" value="TPR-like"/>
    <property type="match status" value="1"/>
</dbReference>
<keyword evidence="3" id="KW-1185">Reference proteome</keyword>
<evidence type="ECO:0000259" key="1">
    <source>
        <dbReference type="Pfam" id="PF10374"/>
    </source>
</evidence>
<dbReference type="PANTHER" id="PTHR15696:SF0">
    <property type="entry name" value="TELOMERASE-BINDING PROTEIN EST1A"/>
    <property type="match status" value="1"/>
</dbReference>
<protein>
    <recommendedName>
        <fullName evidence="1">Telomerase activating protein Est1-like N-terminal domain-containing protein</fullName>
    </recommendedName>
</protein>
<dbReference type="Gene3D" id="1.25.40.10">
    <property type="entry name" value="Tetratricopeptide repeat domain"/>
    <property type="match status" value="1"/>
</dbReference>
<dbReference type="InterPro" id="IPR011990">
    <property type="entry name" value="TPR-like_helical_dom_sf"/>
</dbReference>
<feature type="non-terminal residue" evidence="2">
    <location>
        <position position="214"/>
    </location>
</feature>
<dbReference type="InterPro" id="IPR019458">
    <property type="entry name" value="Est1-like_N"/>
</dbReference>
<dbReference type="PANTHER" id="PTHR15696">
    <property type="entry name" value="SMG-7 SUPPRESSOR WITH MORPHOLOGICAL EFFECT ON GENITALIA PROTEIN 7"/>
    <property type="match status" value="1"/>
</dbReference>
<comment type="caution">
    <text evidence="2">The sequence shown here is derived from an EMBL/GenBank/DDBJ whole genome shotgun (WGS) entry which is preliminary data.</text>
</comment>
<evidence type="ECO:0000313" key="3">
    <source>
        <dbReference type="Proteomes" id="UP001479436"/>
    </source>
</evidence>
<feature type="domain" description="Telomerase activating protein Est1-like N-terminal" evidence="1">
    <location>
        <begin position="68"/>
        <end position="180"/>
    </location>
</feature>
<dbReference type="Proteomes" id="UP001479436">
    <property type="component" value="Unassembled WGS sequence"/>
</dbReference>
<reference evidence="2 3" key="1">
    <citation type="submission" date="2023-04" db="EMBL/GenBank/DDBJ databases">
        <title>Genome of Basidiobolus ranarum AG-B5.</title>
        <authorList>
            <person name="Stajich J.E."/>
            <person name="Carter-House D."/>
            <person name="Gryganskyi A."/>
        </authorList>
    </citation>
    <scope>NUCLEOTIDE SEQUENCE [LARGE SCALE GENOMIC DNA]</scope>
    <source>
        <strain evidence="2 3">AG-B5</strain>
    </source>
</reference>
<proteinExistence type="predicted"/>
<accession>A0ABR2VNY7</accession>
<dbReference type="InterPro" id="IPR045153">
    <property type="entry name" value="Est1/Ebs1-like"/>
</dbReference>